<sequence>MTLLHSSSRLIVKSALQSTIKRTPTPLAFASSLRSSRQPTAGIVHQNRSFASGSAPAAPSLRTSRKQRARGITSTPVVEVEGQEPSHAATDDTIIHEYPEEHEFVVGDLGHSTDGPEVDVGKHSKRTLASFSMTEKVCVVTGAARGLGNLMARTFAESGANSIVILDLDEAQAQHAAVDLVAWFEEHGGAKKGEISAIGLGCDVGNEDAVKSVFGKIVDKYGRVDVLVTAAGIVENFPATDYPADKFRKLMNINVEGSFFCAREAAKDMMRREAPGSIVMIGSMSGVCVNIPQPQSPYNASKAAVRHMASSLAVEWASKNIRVNVISPGYMATALTRVILDRDPDLRDAWVNLTPMGRIGEPEDLKGAVIYLASDASSFTTGAELLVDGGYTRT</sequence>
<dbReference type="PRINTS" id="PR00081">
    <property type="entry name" value="GDHRDH"/>
</dbReference>
<name>A0A1Y2FIZ3_9BASI</name>
<evidence type="ECO:0000256" key="3">
    <source>
        <dbReference type="ARBA" id="ARBA00023002"/>
    </source>
</evidence>
<dbReference type="GO" id="GO:0050085">
    <property type="term" value="F:mannitol 2-dehydrogenase (NADP+) activity"/>
    <property type="evidence" value="ECO:0007669"/>
    <property type="project" value="UniProtKB-ARBA"/>
</dbReference>
<evidence type="ECO:0000256" key="4">
    <source>
        <dbReference type="SAM" id="MobiDB-lite"/>
    </source>
</evidence>
<evidence type="ECO:0000256" key="1">
    <source>
        <dbReference type="ARBA" id="ARBA00006484"/>
    </source>
</evidence>
<feature type="region of interest" description="Disordered" evidence="4">
    <location>
        <begin position="30"/>
        <end position="74"/>
    </location>
</feature>
<dbReference type="InterPro" id="IPR020904">
    <property type="entry name" value="Sc_DH/Rdtase_CS"/>
</dbReference>
<protein>
    <recommendedName>
        <fullName evidence="7">D-arabinitol 2-dehydrogenase</fullName>
    </recommendedName>
</protein>
<evidence type="ECO:0008006" key="7">
    <source>
        <dbReference type="Google" id="ProtNLM"/>
    </source>
</evidence>
<dbReference type="Gene3D" id="3.40.50.720">
    <property type="entry name" value="NAD(P)-binding Rossmann-like Domain"/>
    <property type="match status" value="1"/>
</dbReference>
<accession>A0A1Y2FIZ3</accession>
<dbReference type="GO" id="GO:0050664">
    <property type="term" value="F:oxidoreductase activity, acting on NAD(P)H, oxygen as acceptor"/>
    <property type="evidence" value="ECO:0007669"/>
    <property type="project" value="TreeGrafter"/>
</dbReference>
<dbReference type="AlphaFoldDB" id="A0A1Y2FIZ3"/>
<dbReference type="PROSITE" id="PS00061">
    <property type="entry name" value="ADH_SHORT"/>
    <property type="match status" value="1"/>
</dbReference>
<dbReference type="OrthoDB" id="2534709at2759"/>
<dbReference type="Pfam" id="PF13561">
    <property type="entry name" value="adh_short_C2"/>
    <property type="match status" value="1"/>
</dbReference>
<dbReference type="InterPro" id="IPR002347">
    <property type="entry name" value="SDR_fam"/>
</dbReference>
<dbReference type="STRING" id="106004.A0A1Y2FIZ3"/>
<dbReference type="FunCoup" id="A0A1Y2FIZ3">
    <property type="interactions" value="42"/>
</dbReference>
<evidence type="ECO:0000313" key="5">
    <source>
        <dbReference type="EMBL" id="ORY83567.1"/>
    </source>
</evidence>
<dbReference type="GO" id="GO:0005975">
    <property type="term" value="P:carbohydrate metabolic process"/>
    <property type="evidence" value="ECO:0007669"/>
    <property type="project" value="UniProtKB-ARBA"/>
</dbReference>
<keyword evidence="3" id="KW-0560">Oxidoreductase</keyword>
<dbReference type="SUPFAM" id="SSF51735">
    <property type="entry name" value="NAD(P)-binding Rossmann-fold domains"/>
    <property type="match status" value="1"/>
</dbReference>
<dbReference type="Proteomes" id="UP000193467">
    <property type="component" value="Unassembled WGS sequence"/>
</dbReference>
<proteinExistence type="inferred from homology"/>
<dbReference type="PANTHER" id="PTHR43008">
    <property type="entry name" value="BENZIL REDUCTASE"/>
    <property type="match status" value="1"/>
</dbReference>
<keyword evidence="2" id="KW-0521">NADP</keyword>
<evidence type="ECO:0000313" key="6">
    <source>
        <dbReference type="Proteomes" id="UP000193467"/>
    </source>
</evidence>
<dbReference type="InParanoid" id="A0A1Y2FIZ3"/>
<keyword evidence="6" id="KW-1185">Reference proteome</keyword>
<dbReference type="FunFam" id="3.40.50.720:FF:000090">
    <property type="entry name" value="NADP-dependent mannitol dehydrogenase"/>
    <property type="match status" value="1"/>
</dbReference>
<dbReference type="NCBIfam" id="NF005559">
    <property type="entry name" value="PRK07231.1"/>
    <property type="match status" value="1"/>
</dbReference>
<dbReference type="GO" id="GO:0044281">
    <property type="term" value="P:small molecule metabolic process"/>
    <property type="evidence" value="ECO:0007669"/>
    <property type="project" value="UniProtKB-ARBA"/>
</dbReference>
<gene>
    <name evidence="5" type="ORF">BCR35DRAFT_303443</name>
</gene>
<dbReference type="PRINTS" id="PR00080">
    <property type="entry name" value="SDRFAMILY"/>
</dbReference>
<comment type="similarity">
    <text evidence="1">Belongs to the short-chain dehydrogenases/reductases (SDR) family.</text>
</comment>
<dbReference type="InterPro" id="IPR036291">
    <property type="entry name" value="NAD(P)-bd_dom_sf"/>
</dbReference>
<feature type="compositionally biased region" description="Low complexity" evidence="4">
    <location>
        <begin position="49"/>
        <end position="60"/>
    </location>
</feature>
<evidence type="ECO:0000256" key="2">
    <source>
        <dbReference type="ARBA" id="ARBA00022857"/>
    </source>
</evidence>
<organism evidence="5 6">
    <name type="scientific">Leucosporidium creatinivorum</name>
    <dbReference type="NCBI Taxonomy" id="106004"/>
    <lineage>
        <taxon>Eukaryota</taxon>
        <taxon>Fungi</taxon>
        <taxon>Dikarya</taxon>
        <taxon>Basidiomycota</taxon>
        <taxon>Pucciniomycotina</taxon>
        <taxon>Microbotryomycetes</taxon>
        <taxon>Leucosporidiales</taxon>
        <taxon>Leucosporidium</taxon>
    </lineage>
</organism>
<dbReference type="PANTHER" id="PTHR43008:SF14">
    <property type="entry name" value="DEHYDROGENASE ARBD, PUTATIVE-RELATED"/>
    <property type="match status" value="1"/>
</dbReference>
<dbReference type="EMBL" id="MCGR01000019">
    <property type="protein sequence ID" value="ORY83567.1"/>
    <property type="molecule type" value="Genomic_DNA"/>
</dbReference>
<reference evidence="5 6" key="1">
    <citation type="submission" date="2016-07" db="EMBL/GenBank/DDBJ databases">
        <title>Pervasive Adenine N6-methylation of Active Genes in Fungi.</title>
        <authorList>
            <consortium name="DOE Joint Genome Institute"/>
            <person name="Mondo S.J."/>
            <person name="Dannebaum R.O."/>
            <person name="Kuo R.C."/>
            <person name="Labutti K."/>
            <person name="Haridas S."/>
            <person name="Kuo A."/>
            <person name="Salamov A."/>
            <person name="Ahrendt S.R."/>
            <person name="Lipzen A."/>
            <person name="Sullivan W."/>
            <person name="Andreopoulos W.B."/>
            <person name="Clum A."/>
            <person name="Lindquist E."/>
            <person name="Daum C."/>
            <person name="Ramamoorthy G.K."/>
            <person name="Gryganskyi A."/>
            <person name="Culley D."/>
            <person name="Magnuson J.K."/>
            <person name="James T.Y."/>
            <person name="O'Malley M.A."/>
            <person name="Stajich J.E."/>
            <person name="Spatafora J.W."/>
            <person name="Visel A."/>
            <person name="Grigoriev I.V."/>
        </authorList>
    </citation>
    <scope>NUCLEOTIDE SEQUENCE [LARGE SCALE GENOMIC DNA]</scope>
    <source>
        <strain evidence="5 6">62-1032</strain>
    </source>
</reference>
<comment type="caution">
    <text evidence="5">The sequence shown here is derived from an EMBL/GenBank/DDBJ whole genome shotgun (WGS) entry which is preliminary data.</text>
</comment>